<feature type="domain" description="HTH marR-type" evidence="4">
    <location>
        <begin position="15"/>
        <end position="147"/>
    </location>
</feature>
<dbReference type="InterPro" id="IPR023187">
    <property type="entry name" value="Tscrpt_reg_MarR-type_CS"/>
</dbReference>
<dbReference type="PRINTS" id="PR00598">
    <property type="entry name" value="HTHMARR"/>
</dbReference>
<sequence>MSTPNAFQAVALEPSLATVRALVRAYQAFSSYSETFVRQYDLTSAQFDVVATLGNTQGMSMGDIGEKTLITKGTLTGVVDRLERKGLVTRETPPENRRSVIVQLTAAGQQLFAQVFPAHIGDIKQHLETLDASEMELLRVLLNRIQTLF</sequence>
<dbReference type="Proteomes" id="UP000249081">
    <property type="component" value="Unassembled WGS sequence"/>
</dbReference>
<evidence type="ECO:0000313" key="6">
    <source>
        <dbReference type="Proteomes" id="UP000249081"/>
    </source>
</evidence>
<comment type="caution">
    <text evidence="5">The sequence shown here is derived from an EMBL/GenBank/DDBJ whole genome shotgun (WGS) entry which is preliminary data.</text>
</comment>
<protein>
    <submittedName>
        <fullName evidence="5">MarR family transcriptional regulator</fullName>
    </submittedName>
</protein>
<dbReference type="InterPro" id="IPR036390">
    <property type="entry name" value="WH_DNA-bd_sf"/>
</dbReference>
<dbReference type="InterPro" id="IPR000835">
    <property type="entry name" value="HTH_MarR-typ"/>
</dbReference>
<name>A0A2W4VRR3_9CYAN</name>
<evidence type="ECO:0000256" key="1">
    <source>
        <dbReference type="ARBA" id="ARBA00023015"/>
    </source>
</evidence>
<accession>A0A2W4VRR3</accession>
<keyword evidence="1" id="KW-0805">Transcription regulation</keyword>
<dbReference type="EMBL" id="QBMN01000201">
    <property type="protein sequence ID" value="PZO34610.1"/>
    <property type="molecule type" value="Genomic_DNA"/>
</dbReference>
<dbReference type="PANTHER" id="PTHR42756:SF1">
    <property type="entry name" value="TRANSCRIPTIONAL REPRESSOR OF EMRAB OPERON"/>
    <property type="match status" value="1"/>
</dbReference>
<dbReference type="Gene3D" id="1.10.10.10">
    <property type="entry name" value="Winged helix-like DNA-binding domain superfamily/Winged helix DNA-binding domain"/>
    <property type="match status" value="1"/>
</dbReference>
<dbReference type="GO" id="GO:0003700">
    <property type="term" value="F:DNA-binding transcription factor activity"/>
    <property type="evidence" value="ECO:0007669"/>
    <property type="project" value="InterPro"/>
</dbReference>
<proteinExistence type="predicted"/>
<dbReference type="SUPFAM" id="SSF46785">
    <property type="entry name" value="Winged helix' DNA-binding domain"/>
    <property type="match status" value="1"/>
</dbReference>
<gene>
    <name evidence="5" type="ORF">DCF17_20165</name>
</gene>
<reference evidence="5 6" key="2">
    <citation type="submission" date="2018-06" db="EMBL/GenBank/DDBJ databases">
        <title>Metagenomic assembly of (sub)arctic Cyanobacteria and their associated microbiome from non-axenic cultures.</title>
        <authorList>
            <person name="Baurain D."/>
        </authorList>
    </citation>
    <scope>NUCLEOTIDE SEQUENCE [LARGE SCALE GENOMIC DNA]</scope>
    <source>
        <strain evidence="5">ULC041bin1</strain>
    </source>
</reference>
<evidence type="ECO:0000256" key="3">
    <source>
        <dbReference type="ARBA" id="ARBA00023163"/>
    </source>
</evidence>
<dbReference type="InterPro" id="IPR036388">
    <property type="entry name" value="WH-like_DNA-bd_sf"/>
</dbReference>
<organism evidence="5 6">
    <name type="scientific">Shackletoniella antarctica</name>
    <dbReference type="NCBI Taxonomy" id="268115"/>
    <lineage>
        <taxon>Bacteria</taxon>
        <taxon>Bacillati</taxon>
        <taxon>Cyanobacteriota</taxon>
        <taxon>Cyanophyceae</taxon>
        <taxon>Oculatellales</taxon>
        <taxon>Oculatellaceae</taxon>
        <taxon>Shackletoniella</taxon>
    </lineage>
</organism>
<dbReference type="PROSITE" id="PS01117">
    <property type="entry name" value="HTH_MARR_1"/>
    <property type="match status" value="1"/>
</dbReference>
<evidence type="ECO:0000313" key="5">
    <source>
        <dbReference type="EMBL" id="PZO34610.1"/>
    </source>
</evidence>
<keyword evidence="3" id="KW-0804">Transcription</keyword>
<dbReference type="PANTHER" id="PTHR42756">
    <property type="entry name" value="TRANSCRIPTIONAL REGULATOR, MARR"/>
    <property type="match status" value="1"/>
</dbReference>
<dbReference type="AlphaFoldDB" id="A0A2W4VRR3"/>
<evidence type="ECO:0000256" key="2">
    <source>
        <dbReference type="ARBA" id="ARBA00023125"/>
    </source>
</evidence>
<evidence type="ECO:0000259" key="4">
    <source>
        <dbReference type="PROSITE" id="PS50995"/>
    </source>
</evidence>
<keyword evidence="2" id="KW-0238">DNA-binding</keyword>
<dbReference type="GO" id="GO:0003677">
    <property type="term" value="F:DNA binding"/>
    <property type="evidence" value="ECO:0007669"/>
    <property type="project" value="UniProtKB-KW"/>
</dbReference>
<dbReference type="PROSITE" id="PS50995">
    <property type="entry name" value="HTH_MARR_2"/>
    <property type="match status" value="1"/>
</dbReference>
<dbReference type="Pfam" id="PF01047">
    <property type="entry name" value="MarR"/>
    <property type="match status" value="1"/>
</dbReference>
<reference evidence="6" key="1">
    <citation type="submission" date="2018-04" db="EMBL/GenBank/DDBJ databases">
        <authorList>
            <person name="Cornet L."/>
        </authorList>
    </citation>
    <scope>NUCLEOTIDE SEQUENCE [LARGE SCALE GENOMIC DNA]</scope>
</reference>
<dbReference type="SMART" id="SM00347">
    <property type="entry name" value="HTH_MARR"/>
    <property type="match status" value="1"/>
</dbReference>